<dbReference type="AlphaFoldDB" id="A0A0E2LQY8"/>
<keyword evidence="1" id="KW-0472">Membrane</keyword>
<dbReference type="InterPro" id="IPR006665">
    <property type="entry name" value="OmpA-like"/>
</dbReference>
<accession>A0A0E2LQY8</accession>
<dbReference type="InterPro" id="IPR036737">
    <property type="entry name" value="OmpA-like_sf"/>
</dbReference>
<dbReference type="PROSITE" id="PS51123">
    <property type="entry name" value="OMPA_2"/>
    <property type="match status" value="1"/>
</dbReference>
<evidence type="ECO:0000313" key="4">
    <source>
        <dbReference type="Proteomes" id="UP000016630"/>
    </source>
</evidence>
<dbReference type="InterPro" id="IPR011990">
    <property type="entry name" value="TPR-like_helical_dom_sf"/>
</dbReference>
<name>A0A0E2LQY8_PORGN</name>
<gene>
    <name evidence="3" type="ORF">HMPREF1555_00990</name>
</gene>
<dbReference type="SUPFAM" id="SSF48452">
    <property type="entry name" value="TPR-like"/>
    <property type="match status" value="1"/>
</dbReference>
<dbReference type="SUPFAM" id="SSF103088">
    <property type="entry name" value="OmpA-like"/>
    <property type="match status" value="1"/>
</dbReference>
<dbReference type="InterPro" id="IPR024480">
    <property type="entry name" value="DUF3868"/>
</dbReference>
<sequence length="489" mass="54649">MNSQKKEAFNMKRIQLTLIALFAAVAGLVAQNAYEGVISYKISLDKTGNKVVLNGAADMSNLKLKSTQMIIVTPILRSEDGTSRVEFPSVVITGRNRTKALKREIAFSSALPQAKHAAQYIRRHNGKSEQFAFTGEHAYASWMMDAKFVVREEVRGCAKCPVGLSSNIVPFDPLFNPAEAPYLLAHITPAEEVEKQRESSFDAYINFKVDKADVLPEYRNNKAELEKIKEFVSTVKANPNYSVNKMIIEGFASPEASIAHNKALSERRAKRLAEELVRKYGKTLPNITTEFGGEDWKGLKLAIEKSDIADRDRVLEIINSDKYADDDAREQALKQLSSYRHILDQIYPNLRRNTITMGYIVRDYTLEEAREIIKTAPKELSEAEMYRVAMSYPEGHQERLFALNTTLKYFPESVTGRINLAVAAFNGGDAQQAIALLSPIQTEKGVSNILGAAYARTGDFARAETFFRKAVAEGDANAQRNLDMLLGKK</sequence>
<evidence type="ECO:0000256" key="1">
    <source>
        <dbReference type="PROSITE-ProRule" id="PRU00473"/>
    </source>
</evidence>
<organism evidence="3 4">
    <name type="scientific">Porphyromonas gingivalis F0570</name>
    <dbReference type="NCBI Taxonomy" id="1227271"/>
    <lineage>
        <taxon>Bacteria</taxon>
        <taxon>Pseudomonadati</taxon>
        <taxon>Bacteroidota</taxon>
        <taxon>Bacteroidia</taxon>
        <taxon>Bacteroidales</taxon>
        <taxon>Porphyromonadaceae</taxon>
        <taxon>Porphyromonas</taxon>
    </lineage>
</organism>
<evidence type="ECO:0000313" key="3">
    <source>
        <dbReference type="EMBL" id="ERJ66820.1"/>
    </source>
</evidence>
<dbReference type="Gene3D" id="3.30.1330.60">
    <property type="entry name" value="OmpA-like domain"/>
    <property type="match status" value="1"/>
</dbReference>
<dbReference type="Gene3D" id="1.25.40.10">
    <property type="entry name" value="Tetratricopeptide repeat domain"/>
    <property type="match status" value="1"/>
</dbReference>
<dbReference type="GO" id="GO:0016020">
    <property type="term" value="C:membrane"/>
    <property type="evidence" value="ECO:0007669"/>
    <property type="project" value="UniProtKB-UniRule"/>
</dbReference>
<dbReference type="HOGENOM" id="CLU_026852_0_0_10"/>
<evidence type="ECO:0000259" key="2">
    <source>
        <dbReference type="PROSITE" id="PS51123"/>
    </source>
</evidence>
<proteinExistence type="predicted"/>
<dbReference type="EMBL" id="AWUW01000069">
    <property type="protein sequence ID" value="ERJ66820.1"/>
    <property type="molecule type" value="Genomic_DNA"/>
</dbReference>
<comment type="caution">
    <text evidence="3">The sequence shown here is derived from an EMBL/GenBank/DDBJ whole genome shotgun (WGS) entry which is preliminary data.</text>
</comment>
<protein>
    <recommendedName>
        <fullName evidence="2">OmpA-like domain-containing protein</fullName>
    </recommendedName>
</protein>
<dbReference type="Proteomes" id="UP000016630">
    <property type="component" value="Unassembled WGS sequence"/>
</dbReference>
<dbReference type="Pfam" id="PF12984">
    <property type="entry name" value="DUF3868"/>
    <property type="match status" value="1"/>
</dbReference>
<feature type="domain" description="OmpA-like" evidence="2">
    <location>
        <begin position="194"/>
        <end position="321"/>
    </location>
</feature>
<reference evidence="3 4" key="1">
    <citation type="submission" date="2013-06" db="EMBL/GenBank/DDBJ databases">
        <authorList>
            <person name="Weinstock G."/>
            <person name="Sodergren E."/>
            <person name="Lobos E.A."/>
            <person name="Fulton L."/>
            <person name="Fulton R."/>
            <person name="Courtney L."/>
            <person name="Fronick C."/>
            <person name="O'Laughlin M."/>
            <person name="Godfrey J."/>
            <person name="Wilson R.M."/>
            <person name="Miner T."/>
            <person name="Farmer C."/>
            <person name="Delehaunty K."/>
            <person name="Cordes M."/>
            <person name="Minx P."/>
            <person name="Tomlinson C."/>
            <person name="Chen J."/>
            <person name="Wollam A."/>
            <person name="Pepin K.H."/>
            <person name="Bhonagiri V."/>
            <person name="Zhang X."/>
            <person name="Warren W."/>
            <person name="Mitreva M."/>
            <person name="Mardis E.R."/>
            <person name="Wilson R.K."/>
        </authorList>
    </citation>
    <scope>NUCLEOTIDE SEQUENCE [LARGE SCALE GENOMIC DNA]</scope>
    <source>
        <strain evidence="3 4">F0570</strain>
    </source>
</reference>
<dbReference type="PATRIC" id="fig|1227271.3.peg.862"/>